<protein>
    <submittedName>
        <fullName evidence="1">Uncharacterized protein</fullName>
    </submittedName>
</protein>
<reference evidence="1" key="1">
    <citation type="journal article" date="2014" name="Int. J. Syst. Evol. Microbiol.">
        <title>Complete genome sequence of Corynebacterium casei LMG S-19264T (=DSM 44701T), isolated from a smear-ripened cheese.</title>
        <authorList>
            <consortium name="US DOE Joint Genome Institute (JGI-PGF)"/>
            <person name="Walter F."/>
            <person name="Albersmeier A."/>
            <person name="Kalinowski J."/>
            <person name="Ruckert C."/>
        </authorList>
    </citation>
    <scope>NUCLEOTIDE SEQUENCE</scope>
    <source>
        <strain evidence="1">KCTC 12343</strain>
    </source>
</reference>
<dbReference type="OrthoDB" id="653003at2"/>
<evidence type="ECO:0000313" key="2">
    <source>
        <dbReference type="EMBL" id="QBI04373.1"/>
    </source>
</evidence>
<organism evidence="1 4">
    <name type="scientific">Pseudoduganella albidiflava</name>
    <dbReference type="NCBI Taxonomy" id="321983"/>
    <lineage>
        <taxon>Bacteria</taxon>
        <taxon>Pseudomonadati</taxon>
        <taxon>Pseudomonadota</taxon>
        <taxon>Betaproteobacteria</taxon>
        <taxon>Burkholderiales</taxon>
        <taxon>Oxalobacteraceae</taxon>
        <taxon>Telluria group</taxon>
        <taxon>Pseudoduganella</taxon>
    </lineage>
</organism>
<dbReference type="Proteomes" id="UP000628442">
    <property type="component" value="Unassembled WGS sequence"/>
</dbReference>
<evidence type="ECO:0000313" key="3">
    <source>
        <dbReference type="Proteomes" id="UP000292307"/>
    </source>
</evidence>
<reference evidence="2 3" key="2">
    <citation type="submission" date="2019-02" db="EMBL/GenBank/DDBJ databases">
        <title>Draft Genome Sequences of Six Type Strains of the Genus Massilia.</title>
        <authorList>
            <person name="Miess H."/>
            <person name="Frediansyhah A."/>
            <person name="Gross H."/>
        </authorList>
    </citation>
    <scope>NUCLEOTIDE SEQUENCE [LARGE SCALE GENOMIC DNA]</scope>
    <source>
        <strain evidence="2 3">DSM 17472</strain>
    </source>
</reference>
<name>A0A411X680_9BURK</name>
<dbReference type="Proteomes" id="UP000292307">
    <property type="component" value="Chromosome"/>
</dbReference>
<evidence type="ECO:0000313" key="1">
    <source>
        <dbReference type="EMBL" id="GGY26729.1"/>
    </source>
</evidence>
<keyword evidence="3" id="KW-1185">Reference proteome</keyword>
<accession>A0A411X680</accession>
<sequence>MHIGQHPTHTLELRVRELPQLFNSLDPTPFLNRDLDRSCEAYIENWALPLPFDSRLQLVIHVEQPVSAAEAGELLADAIHNHYGYKIELVRGELGQLLSQGRASLAIGLVFVAACLTAGELISGAFPGHAAKIARESLTIIGWVAMWRPVQIFLYDWWPLKRRIRTLENLRFARVSVLPGQGTGTAAG</sequence>
<dbReference type="EMBL" id="CP036401">
    <property type="protein sequence ID" value="QBI04373.1"/>
    <property type="molecule type" value="Genomic_DNA"/>
</dbReference>
<reference evidence="1" key="3">
    <citation type="submission" date="2022-12" db="EMBL/GenBank/DDBJ databases">
        <authorList>
            <person name="Sun Q."/>
            <person name="Kim S."/>
        </authorList>
    </citation>
    <scope>NUCLEOTIDE SEQUENCE</scope>
    <source>
        <strain evidence="1">KCTC 12343</strain>
    </source>
</reference>
<proteinExistence type="predicted"/>
<dbReference type="AlphaFoldDB" id="A0A411X680"/>
<evidence type="ECO:0000313" key="4">
    <source>
        <dbReference type="Proteomes" id="UP000628442"/>
    </source>
</evidence>
<gene>
    <name evidence="2" type="ORF">EYF70_28825</name>
    <name evidence="1" type="ORF">GCM10007387_05960</name>
</gene>
<dbReference type="RefSeq" id="WP_131148434.1">
    <property type="nucleotide sequence ID" value="NZ_BMWV01000001.1"/>
</dbReference>
<dbReference type="EMBL" id="BMWV01000001">
    <property type="protein sequence ID" value="GGY26729.1"/>
    <property type="molecule type" value="Genomic_DNA"/>
</dbReference>